<feature type="compositionally biased region" description="Low complexity" evidence="1">
    <location>
        <begin position="341"/>
        <end position="350"/>
    </location>
</feature>
<dbReference type="InterPro" id="IPR009210">
    <property type="entry name" value="ASCC1"/>
</dbReference>
<dbReference type="GeneID" id="70246474"/>
<dbReference type="InterPro" id="IPR019510">
    <property type="entry name" value="AKAP7-like_phosphoesterase"/>
</dbReference>
<dbReference type="AlphaFoldDB" id="A0AAD4Q0Y3"/>
<dbReference type="Gene3D" id="3.90.1140.10">
    <property type="entry name" value="Cyclic phosphodiesterase"/>
    <property type="match status" value="1"/>
</dbReference>
<dbReference type="PANTHER" id="PTHR13360">
    <property type="entry name" value="ACTIVATING SIGNAL COINTEGRATOR 1 COMPLEX SUBUNIT 1"/>
    <property type="match status" value="1"/>
</dbReference>
<feature type="region of interest" description="Disordered" evidence="1">
    <location>
        <begin position="326"/>
        <end position="363"/>
    </location>
</feature>
<dbReference type="PANTHER" id="PTHR13360:SF1">
    <property type="entry name" value="ACTIVATING SIGNAL COINTEGRATOR 1 COMPLEX SUBUNIT 1"/>
    <property type="match status" value="1"/>
</dbReference>
<proteinExistence type="predicted"/>
<evidence type="ECO:0000259" key="2">
    <source>
        <dbReference type="Pfam" id="PF10469"/>
    </source>
</evidence>
<organism evidence="3 4">
    <name type="scientific">Talaromyces proteolyticus</name>
    <dbReference type="NCBI Taxonomy" id="1131652"/>
    <lineage>
        <taxon>Eukaryota</taxon>
        <taxon>Fungi</taxon>
        <taxon>Dikarya</taxon>
        <taxon>Ascomycota</taxon>
        <taxon>Pezizomycotina</taxon>
        <taxon>Eurotiomycetes</taxon>
        <taxon>Eurotiomycetidae</taxon>
        <taxon>Eurotiales</taxon>
        <taxon>Trichocomaceae</taxon>
        <taxon>Talaromyces</taxon>
        <taxon>Talaromyces sect. Bacilispori</taxon>
    </lineage>
</organism>
<dbReference type="Proteomes" id="UP001201262">
    <property type="component" value="Unassembled WGS sequence"/>
</dbReference>
<reference evidence="3" key="1">
    <citation type="submission" date="2021-12" db="EMBL/GenBank/DDBJ databases">
        <title>Convergent genome expansion in fungi linked to evolution of root-endophyte symbiosis.</title>
        <authorList>
            <consortium name="DOE Joint Genome Institute"/>
            <person name="Ke Y.-H."/>
            <person name="Bonito G."/>
            <person name="Liao H.-L."/>
            <person name="Looney B."/>
            <person name="Rojas-Flechas A."/>
            <person name="Nash J."/>
            <person name="Hameed K."/>
            <person name="Schadt C."/>
            <person name="Martin F."/>
            <person name="Crous P.W."/>
            <person name="Miettinen O."/>
            <person name="Magnuson J.K."/>
            <person name="Labbe J."/>
            <person name="Jacobson D."/>
            <person name="Doktycz M.J."/>
            <person name="Veneault-Fourrey C."/>
            <person name="Kuo A."/>
            <person name="Mondo S."/>
            <person name="Calhoun S."/>
            <person name="Riley R."/>
            <person name="Ohm R."/>
            <person name="LaButti K."/>
            <person name="Andreopoulos B."/>
            <person name="Pangilinan J."/>
            <person name="Nolan M."/>
            <person name="Tritt A."/>
            <person name="Clum A."/>
            <person name="Lipzen A."/>
            <person name="Daum C."/>
            <person name="Barry K."/>
            <person name="Grigoriev I.V."/>
            <person name="Vilgalys R."/>
        </authorList>
    </citation>
    <scope>NUCLEOTIDE SEQUENCE</scope>
    <source>
        <strain evidence="3">PMI_201</strain>
    </source>
</reference>
<evidence type="ECO:0000313" key="3">
    <source>
        <dbReference type="EMBL" id="KAH8697698.1"/>
    </source>
</evidence>
<feature type="region of interest" description="Disordered" evidence="1">
    <location>
        <begin position="232"/>
        <end position="259"/>
    </location>
</feature>
<dbReference type="EMBL" id="JAJTJA010000006">
    <property type="protein sequence ID" value="KAH8697698.1"/>
    <property type="molecule type" value="Genomic_DNA"/>
</dbReference>
<keyword evidence="4" id="KW-1185">Reference proteome</keyword>
<dbReference type="GO" id="GO:0006355">
    <property type="term" value="P:regulation of DNA-templated transcription"/>
    <property type="evidence" value="ECO:0007669"/>
    <property type="project" value="TreeGrafter"/>
</dbReference>
<dbReference type="GO" id="GO:0006307">
    <property type="term" value="P:DNA alkylation repair"/>
    <property type="evidence" value="ECO:0007669"/>
    <property type="project" value="InterPro"/>
</dbReference>
<gene>
    <name evidence="3" type="ORF">BGW36DRAFT_379260</name>
</gene>
<keyword evidence="3" id="KW-0436">Ligase</keyword>
<dbReference type="RefSeq" id="XP_046072399.1">
    <property type="nucleotide sequence ID" value="XM_046216187.1"/>
</dbReference>
<comment type="caution">
    <text evidence="3">The sequence shown here is derived from an EMBL/GenBank/DDBJ whole genome shotgun (WGS) entry which is preliminary data.</text>
</comment>
<dbReference type="GO" id="GO:0016874">
    <property type="term" value="F:ligase activity"/>
    <property type="evidence" value="ECO:0007669"/>
    <property type="project" value="UniProtKB-KW"/>
</dbReference>
<name>A0AAD4Q0Y3_9EURO</name>
<dbReference type="GO" id="GO:0005634">
    <property type="term" value="C:nucleus"/>
    <property type="evidence" value="ECO:0007669"/>
    <property type="project" value="TreeGrafter"/>
</dbReference>
<feature type="domain" description="A-kinase anchor protein 7-like phosphoesterase" evidence="2">
    <location>
        <begin position="58"/>
        <end position="316"/>
    </location>
</feature>
<accession>A0AAD4Q0Y3</accession>
<protein>
    <submittedName>
        <fullName evidence="3">AKAP7 2'5' RNA ligase-like domain-containing protein</fullName>
    </submittedName>
</protein>
<evidence type="ECO:0000256" key="1">
    <source>
        <dbReference type="SAM" id="MobiDB-lite"/>
    </source>
</evidence>
<sequence>MKVTVSFGPTTIIAYSTRPTFISITSSPRARYATMSRNSNSQGGGKRLQTKEKRPPLTHFLCFPLVTEHSLPLLERSFADFKNNIPLRRKTLASHSMKPRPPLFPDSAIRPLGTLHLTLGVMSLPTPERVNEAVSFLHSISLEEVLRETESEIINSPARGEQQKSSGEVIQSTGDLAPISVSLESLHALPRAKAATVLYAKPVDPTSRLYPFGVKLRQRFIDAGFIQPDYLRRKNSRSSNKKESGINQPIQQPGVENEYTPNETPKLRPLLLHATVVNTIYARGGDSHPNGGRDRRRAGPLTFDARAIITHHNDYYTDETCAEEKKHDFDDDDDAPDMLEEASSSSENNETGSLSAEEGRAHPSKMVQEINSLQVDNDMSGPKYPFVWARNFHIEKLCICEMGAKMLDEDGDPLAARLGQKYSIVAEKSLLISK</sequence>
<feature type="region of interest" description="Disordered" evidence="1">
    <location>
        <begin position="32"/>
        <end position="51"/>
    </location>
</feature>
<evidence type="ECO:0000313" key="4">
    <source>
        <dbReference type="Proteomes" id="UP001201262"/>
    </source>
</evidence>
<feature type="compositionally biased region" description="Acidic residues" evidence="1">
    <location>
        <begin position="330"/>
        <end position="340"/>
    </location>
</feature>
<dbReference type="Pfam" id="PF10469">
    <property type="entry name" value="AKAP7_NLS"/>
    <property type="match status" value="1"/>
</dbReference>